<dbReference type="InterPro" id="IPR036052">
    <property type="entry name" value="TrpB-like_PALP_sf"/>
</dbReference>
<comment type="similarity">
    <text evidence="3">Belongs to the cysteine synthase/cystathionine beta-synthase family.</text>
</comment>
<dbReference type="InterPro" id="IPR001926">
    <property type="entry name" value="TrpB-like_PALP"/>
</dbReference>
<name>A0A0E2ZJQ7_9GAMM</name>
<dbReference type="GO" id="GO:0006535">
    <property type="term" value="P:cysteine biosynthetic process from serine"/>
    <property type="evidence" value="ECO:0007669"/>
    <property type="project" value="InterPro"/>
</dbReference>
<comment type="catalytic activity">
    <reaction evidence="6">
        <text>O-acetyl-L-serine + hydrogen sulfide = L-cysteine + acetate</text>
        <dbReference type="Rhea" id="RHEA:14829"/>
        <dbReference type="ChEBI" id="CHEBI:29919"/>
        <dbReference type="ChEBI" id="CHEBI:30089"/>
        <dbReference type="ChEBI" id="CHEBI:35235"/>
        <dbReference type="ChEBI" id="CHEBI:58340"/>
        <dbReference type="EC" id="2.5.1.47"/>
    </reaction>
</comment>
<protein>
    <recommendedName>
        <fullName evidence="7">Cysteine synthase B</fullName>
        <ecNumber evidence="4">2.5.1.47</ecNumber>
    </recommendedName>
    <alternativeName>
        <fullName evidence="8">O-acetylserine (thiol)-lyase B</fullName>
    </alternativeName>
    <alternativeName>
        <fullName evidence="9">O-acetylserine sulfhydrylase B</fullName>
    </alternativeName>
</protein>
<sequence>MTINHTILDAIGKTPLLDMGDGILAKCEFLNPSGSIKARIAKYMIEKAEMEGLLRPGDTIVEATSGNTGNAMSMVAAIKGYRMIVVMPAGYTSERVKISRGLGAEIKFVGHFQVNDALRAAQELGAQEGYYCPRQFDNEWNVDENRDWLGQEIIAQIPETMRIDAIVQGVGTGGTLIGVSQALRQWHNDQLKVYAMEPKESRTLECCIVADHQIEGISDGFVPTIYQRHRSEIDEIVSVESETAIEVSKELARKRGLFVGPSSGANVWAAQEIRRRNPEIKTVLTFLCDKAEKYLSLMYS</sequence>
<dbReference type="EC" id="2.5.1.47" evidence="4"/>
<dbReference type="FunFam" id="3.40.50.1100:FF:000003">
    <property type="entry name" value="Cystathionine beta-synthase"/>
    <property type="match status" value="1"/>
</dbReference>
<dbReference type="AlphaFoldDB" id="A0A0E2ZJQ7"/>
<accession>A0A0E2ZJQ7</accession>
<dbReference type="EMBL" id="JPGN01000079">
    <property type="protein sequence ID" value="KFI18482.1"/>
    <property type="molecule type" value="Genomic_DNA"/>
</dbReference>
<comment type="caution">
    <text evidence="11">The sequence shown here is derived from an EMBL/GenBank/DDBJ whole genome shotgun (WGS) entry which is preliminary data.</text>
</comment>
<dbReference type="CDD" id="cd01561">
    <property type="entry name" value="CBS_like"/>
    <property type="match status" value="1"/>
</dbReference>
<dbReference type="Proteomes" id="UP000028839">
    <property type="component" value="Unassembled WGS sequence"/>
</dbReference>
<gene>
    <name evidence="11" type="ORF">IB75_13845</name>
</gene>
<evidence type="ECO:0000256" key="8">
    <source>
        <dbReference type="ARBA" id="ARBA00078257"/>
    </source>
</evidence>
<dbReference type="InterPro" id="IPR001216">
    <property type="entry name" value="P-phosphate_BS"/>
</dbReference>
<dbReference type="GO" id="GO:0004124">
    <property type="term" value="F:cysteine synthase activity"/>
    <property type="evidence" value="ECO:0007669"/>
    <property type="project" value="UniProtKB-EC"/>
</dbReference>
<evidence type="ECO:0000256" key="3">
    <source>
        <dbReference type="ARBA" id="ARBA00007103"/>
    </source>
</evidence>
<evidence type="ECO:0000256" key="4">
    <source>
        <dbReference type="ARBA" id="ARBA00012681"/>
    </source>
</evidence>
<evidence type="ECO:0000256" key="2">
    <source>
        <dbReference type="ARBA" id="ARBA00004962"/>
    </source>
</evidence>
<evidence type="ECO:0000313" key="11">
    <source>
        <dbReference type="EMBL" id="KFI18482.1"/>
    </source>
</evidence>
<dbReference type="Gene3D" id="3.40.50.1100">
    <property type="match status" value="2"/>
</dbReference>
<evidence type="ECO:0000259" key="10">
    <source>
        <dbReference type="Pfam" id="PF00291"/>
    </source>
</evidence>
<keyword evidence="5" id="KW-0663">Pyridoxal phosphate</keyword>
<evidence type="ECO:0000256" key="6">
    <source>
        <dbReference type="ARBA" id="ARBA00047931"/>
    </source>
</evidence>
<dbReference type="PROSITE" id="PS00901">
    <property type="entry name" value="CYS_SYNTHASE"/>
    <property type="match status" value="1"/>
</dbReference>
<comment type="cofactor">
    <cofactor evidence="1">
        <name>pyridoxal 5'-phosphate</name>
        <dbReference type="ChEBI" id="CHEBI:597326"/>
    </cofactor>
</comment>
<feature type="domain" description="Tryptophan synthase beta chain-like PALP" evidence="10">
    <location>
        <begin position="8"/>
        <end position="289"/>
    </location>
</feature>
<dbReference type="PANTHER" id="PTHR10314">
    <property type="entry name" value="CYSTATHIONINE BETA-SYNTHASE"/>
    <property type="match status" value="1"/>
</dbReference>
<evidence type="ECO:0000256" key="9">
    <source>
        <dbReference type="ARBA" id="ARBA00079153"/>
    </source>
</evidence>
<proteinExistence type="inferred from homology"/>
<evidence type="ECO:0000256" key="7">
    <source>
        <dbReference type="ARBA" id="ARBA00072081"/>
    </source>
</evidence>
<comment type="pathway">
    <text evidence="2">Amino-acid biosynthesis; L-cysteine biosynthesis; L-cysteine from L-serine: step 2/2.</text>
</comment>
<reference evidence="11 12" key="1">
    <citation type="submission" date="2014-07" db="EMBL/GenBank/DDBJ databases">
        <title>Comparative analysis of Nitrosococcus oceani genome inventories of strains from Pacific and Atlantic gyres.</title>
        <authorList>
            <person name="Lim C.K."/>
            <person name="Wang L."/>
            <person name="Sayavedra-Soto L.A."/>
            <person name="Klotz M.G."/>
        </authorList>
    </citation>
    <scope>NUCLEOTIDE SEQUENCE [LARGE SCALE GENOMIC DNA]</scope>
    <source>
        <strain evidence="11 12">C-27</strain>
    </source>
</reference>
<dbReference type="HOGENOM" id="CLU_021018_1_0_6"/>
<evidence type="ECO:0000256" key="5">
    <source>
        <dbReference type="ARBA" id="ARBA00022898"/>
    </source>
</evidence>
<dbReference type="SUPFAM" id="SSF53686">
    <property type="entry name" value="Tryptophan synthase beta subunit-like PLP-dependent enzymes"/>
    <property type="match status" value="1"/>
</dbReference>
<dbReference type="OrthoDB" id="9805733at2"/>
<dbReference type="Pfam" id="PF00291">
    <property type="entry name" value="PALP"/>
    <property type="match status" value="1"/>
</dbReference>
<evidence type="ECO:0000256" key="1">
    <source>
        <dbReference type="ARBA" id="ARBA00001933"/>
    </source>
</evidence>
<organism evidence="11 12">
    <name type="scientific">Nitrosococcus oceani C-27</name>
    <dbReference type="NCBI Taxonomy" id="314279"/>
    <lineage>
        <taxon>Bacteria</taxon>
        <taxon>Pseudomonadati</taxon>
        <taxon>Pseudomonadota</taxon>
        <taxon>Gammaproteobacteria</taxon>
        <taxon>Chromatiales</taxon>
        <taxon>Chromatiaceae</taxon>
        <taxon>Nitrosococcus</taxon>
    </lineage>
</organism>
<dbReference type="InterPro" id="IPR050214">
    <property type="entry name" value="Cys_Synth/Cystath_Beta-Synth"/>
</dbReference>
<evidence type="ECO:0000313" key="12">
    <source>
        <dbReference type="Proteomes" id="UP000028839"/>
    </source>
</evidence>